<reference evidence="8" key="2">
    <citation type="journal article" date="2019" name="Int. J. Syst. Evol. Microbiol.">
        <title>The Global Catalogue of Microorganisms (GCM) 10K type strain sequencing project: providing services to taxonomists for standard genome sequencing and annotation.</title>
        <authorList>
            <consortium name="The Broad Institute Genomics Platform"/>
            <consortium name="The Broad Institute Genome Sequencing Center for Infectious Disease"/>
            <person name="Wu L."/>
            <person name="Ma J."/>
        </authorList>
    </citation>
    <scope>NUCLEOTIDE SEQUENCE [LARGE SCALE GENOMIC DNA]</scope>
    <source>
        <strain evidence="8">NBRC 107715</strain>
    </source>
</reference>
<comment type="caution">
    <text evidence="5">The sequence shown here is derived from an EMBL/GenBank/DDBJ whole genome shotgun (WGS) entry which is preliminary data.</text>
</comment>
<gene>
    <name evidence="6" type="ORF">GCM10007888_24190</name>
    <name evidence="5" type="ORF">MOX02_20440</name>
</gene>
<dbReference type="AlphaFoldDB" id="A0A512J221"/>
<reference evidence="6" key="4">
    <citation type="submission" date="2023-01" db="EMBL/GenBank/DDBJ databases">
        <title>Draft genome sequence of Methylobacterium oxalidis strain NBRC 107715.</title>
        <authorList>
            <person name="Sun Q."/>
            <person name="Mori K."/>
        </authorList>
    </citation>
    <scope>NUCLEOTIDE SEQUENCE</scope>
    <source>
        <strain evidence="6">NBRC 107715</strain>
    </source>
</reference>
<feature type="domain" description="Glycosyltransferase 61 catalytic" evidence="4">
    <location>
        <begin position="155"/>
        <end position="341"/>
    </location>
</feature>
<evidence type="ECO:0000313" key="8">
    <source>
        <dbReference type="Proteomes" id="UP001156856"/>
    </source>
</evidence>
<keyword evidence="2" id="KW-0808">Transferase</keyword>
<proteinExistence type="predicted"/>
<reference evidence="5 7" key="3">
    <citation type="submission" date="2019-07" db="EMBL/GenBank/DDBJ databases">
        <title>Whole genome shotgun sequence of Methylobacterium oxalidis NBRC 107715.</title>
        <authorList>
            <person name="Hosoyama A."/>
            <person name="Uohara A."/>
            <person name="Ohji S."/>
            <person name="Ichikawa N."/>
        </authorList>
    </citation>
    <scope>NUCLEOTIDE SEQUENCE [LARGE SCALE GENOMIC DNA]</scope>
    <source>
        <strain evidence="5 7">NBRC 107715</strain>
    </source>
</reference>
<evidence type="ECO:0000256" key="3">
    <source>
        <dbReference type="ARBA" id="ARBA00023180"/>
    </source>
</evidence>
<sequence length="404" mass="46528">MDCFDRSNPPDYVDYSNFTELADVRSLVQSKDFFRGDRTIITQPSLKAESIEHFGRKSTECLPAYLRPINMHFSAAFLRSSDGYFIPQYGFNYYEYDGDLTVAKEYLWLSYIFWSQYLRCDLRTNWRCMMAKDIDYTIIDEPICVAWGPHSGHIFHWLIDCLPRIWLLKNKSPYNDRRFYVGDLSRSSMQHKFLRSYGIELEDLIDLKPEVCKLSDAVFCGFEFREDVGLRPSQTTGEHAKGWSPEYLQDLRDRGISLVDVPIRSDCERIYVTRRDAQHRKLINEDQLVSHLEGKGFVVICPGDHSIEEQIEIFSKARIIIGAHGGGLTNVIWAPDDSVVIEIVPEGFFDPGYRVIYHLQGRKFISVFGRMMSVPEGSTDDSVIKFADIIVDLKDVDLALAAAA</sequence>
<name>A0A512J221_9HYPH</name>
<dbReference type="Proteomes" id="UP001156856">
    <property type="component" value="Unassembled WGS sequence"/>
</dbReference>
<evidence type="ECO:0000256" key="1">
    <source>
        <dbReference type="ARBA" id="ARBA00022676"/>
    </source>
</evidence>
<dbReference type="PANTHER" id="PTHR20961">
    <property type="entry name" value="GLYCOSYLTRANSFERASE"/>
    <property type="match status" value="1"/>
</dbReference>
<dbReference type="InterPro" id="IPR007657">
    <property type="entry name" value="Glycosyltransferase_61"/>
</dbReference>
<evidence type="ECO:0000259" key="4">
    <source>
        <dbReference type="Pfam" id="PF04577"/>
    </source>
</evidence>
<dbReference type="EMBL" id="BSPK01000033">
    <property type="protein sequence ID" value="GLS64038.1"/>
    <property type="molecule type" value="Genomic_DNA"/>
</dbReference>
<evidence type="ECO:0000313" key="7">
    <source>
        <dbReference type="Proteomes" id="UP000321960"/>
    </source>
</evidence>
<keyword evidence="8" id="KW-1185">Reference proteome</keyword>
<dbReference type="RefSeq" id="WP_147025664.1">
    <property type="nucleotide sequence ID" value="NZ_BJZU01000033.1"/>
</dbReference>
<organism evidence="5 7">
    <name type="scientific">Methylobacterium oxalidis</name>
    <dbReference type="NCBI Taxonomy" id="944322"/>
    <lineage>
        <taxon>Bacteria</taxon>
        <taxon>Pseudomonadati</taxon>
        <taxon>Pseudomonadota</taxon>
        <taxon>Alphaproteobacteria</taxon>
        <taxon>Hyphomicrobiales</taxon>
        <taxon>Methylobacteriaceae</taxon>
        <taxon>Methylobacterium</taxon>
    </lineage>
</organism>
<keyword evidence="1" id="KW-0328">Glycosyltransferase</keyword>
<keyword evidence="3" id="KW-0325">Glycoprotein</keyword>
<protein>
    <recommendedName>
        <fullName evidence="4">Glycosyltransferase 61 catalytic domain-containing protein</fullName>
    </recommendedName>
</protein>
<evidence type="ECO:0000256" key="2">
    <source>
        <dbReference type="ARBA" id="ARBA00022679"/>
    </source>
</evidence>
<dbReference type="EMBL" id="BJZU01000033">
    <property type="protein sequence ID" value="GEP04006.1"/>
    <property type="molecule type" value="Genomic_DNA"/>
</dbReference>
<evidence type="ECO:0000313" key="5">
    <source>
        <dbReference type="EMBL" id="GEP04006.1"/>
    </source>
</evidence>
<dbReference type="InterPro" id="IPR049625">
    <property type="entry name" value="Glyco_transf_61_cat"/>
</dbReference>
<dbReference type="OrthoDB" id="7169123at2"/>
<reference evidence="6" key="1">
    <citation type="journal article" date="2014" name="Int. J. Syst. Evol. Microbiol.">
        <title>Complete genome of a new Firmicutes species belonging to the dominant human colonic microbiota ('Ruminococcus bicirculans') reveals two chromosomes and a selective capacity to utilize plant glucans.</title>
        <authorList>
            <consortium name="NISC Comparative Sequencing Program"/>
            <person name="Wegmann U."/>
            <person name="Louis P."/>
            <person name="Goesmann A."/>
            <person name="Henrissat B."/>
            <person name="Duncan S.H."/>
            <person name="Flint H.J."/>
        </authorList>
    </citation>
    <scope>NUCLEOTIDE SEQUENCE</scope>
    <source>
        <strain evidence="6">NBRC 107715</strain>
    </source>
</reference>
<accession>A0A512J221</accession>
<dbReference type="Proteomes" id="UP000321960">
    <property type="component" value="Unassembled WGS sequence"/>
</dbReference>
<dbReference type="Pfam" id="PF04577">
    <property type="entry name" value="Glyco_transf_61"/>
    <property type="match status" value="1"/>
</dbReference>
<dbReference type="GO" id="GO:0016757">
    <property type="term" value="F:glycosyltransferase activity"/>
    <property type="evidence" value="ECO:0007669"/>
    <property type="project" value="UniProtKB-KW"/>
</dbReference>
<evidence type="ECO:0000313" key="6">
    <source>
        <dbReference type="EMBL" id="GLS64038.1"/>
    </source>
</evidence>